<name>A0ABS8AQC1_9BACT</name>
<evidence type="ECO:0000256" key="2">
    <source>
        <dbReference type="SAM" id="Phobius"/>
    </source>
</evidence>
<dbReference type="EMBL" id="JAJADR010000002">
    <property type="protein sequence ID" value="MCB2408223.1"/>
    <property type="molecule type" value="Genomic_DNA"/>
</dbReference>
<reference evidence="3" key="1">
    <citation type="submission" date="2021-10" db="EMBL/GenBank/DDBJ databases">
        <authorList>
            <person name="Dean J.D."/>
            <person name="Kim M.K."/>
            <person name="Newey C.N."/>
            <person name="Stoker T.S."/>
            <person name="Thompson D.W."/>
            <person name="Grose J.H."/>
        </authorList>
    </citation>
    <scope>NUCLEOTIDE SEQUENCE</scope>
    <source>
        <strain evidence="3">BT178</strain>
    </source>
</reference>
<keyword evidence="4" id="KW-1185">Reference proteome</keyword>
<keyword evidence="2" id="KW-0812">Transmembrane</keyword>
<protein>
    <submittedName>
        <fullName evidence="3">Uncharacterized protein</fullName>
    </submittedName>
</protein>
<keyword evidence="2" id="KW-0472">Membrane</keyword>
<dbReference type="Proteomes" id="UP001165296">
    <property type="component" value="Unassembled WGS sequence"/>
</dbReference>
<evidence type="ECO:0000256" key="1">
    <source>
        <dbReference type="SAM" id="MobiDB-lite"/>
    </source>
</evidence>
<feature type="region of interest" description="Disordered" evidence="1">
    <location>
        <begin position="44"/>
        <end position="64"/>
    </location>
</feature>
<evidence type="ECO:0000313" key="4">
    <source>
        <dbReference type="Proteomes" id="UP001165296"/>
    </source>
</evidence>
<gene>
    <name evidence="3" type="ORF">LGH74_09565</name>
</gene>
<comment type="caution">
    <text evidence="3">The sequence shown here is derived from an EMBL/GenBank/DDBJ whole genome shotgun (WGS) entry which is preliminary data.</text>
</comment>
<evidence type="ECO:0000313" key="3">
    <source>
        <dbReference type="EMBL" id="MCB2408223.1"/>
    </source>
</evidence>
<organism evidence="3 4">
    <name type="scientific">Hymenobacter lucidus</name>
    <dbReference type="NCBI Taxonomy" id="2880930"/>
    <lineage>
        <taxon>Bacteria</taxon>
        <taxon>Pseudomonadati</taxon>
        <taxon>Bacteroidota</taxon>
        <taxon>Cytophagia</taxon>
        <taxon>Cytophagales</taxon>
        <taxon>Hymenobacteraceae</taxon>
        <taxon>Hymenobacter</taxon>
    </lineage>
</organism>
<feature type="compositionally biased region" description="Gly residues" evidence="1">
    <location>
        <begin position="46"/>
        <end position="56"/>
    </location>
</feature>
<keyword evidence="2" id="KW-1133">Transmembrane helix</keyword>
<sequence length="64" mass="6668">MNLPDLSKIRVYAALALLAFGGYVWAGLHGLAFLGDDNESTENINGTGGTSGGSHGGRATYFHK</sequence>
<feature type="transmembrane region" description="Helical" evidence="2">
    <location>
        <begin position="12"/>
        <end position="34"/>
    </location>
</feature>
<dbReference type="RefSeq" id="WP_226175062.1">
    <property type="nucleotide sequence ID" value="NZ_JAJADR010000002.1"/>
</dbReference>
<accession>A0ABS8AQC1</accession>
<proteinExistence type="predicted"/>